<dbReference type="Gramene" id="scaffold_201168.1">
    <property type="protein sequence ID" value="scaffold_201168.1"/>
    <property type="gene ID" value="scaffold_201168.1"/>
</dbReference>
<protein>
    <submittedName>
        <fullName evidence="2">Predicted protein</fullName>
    </submittedName>
</protein>
<dbReference type="AlphaFoldDB" id="D7KRV5"/>
<keyword evidence="1" id="KW-1133">Transmembrane helix</keyword>
<evidence type="ECO:0000313" key="2">
    <source>
        <dbReference type="EMBL" id="EFH64665.1"/>
    </source>
</evidence>
<accession>D7KRV5</accession>
<keyword evidence="1" id="KW-0812">Transmembrane</keyword>
<reference evidence="3" key="1">
    <citation type="journal article" date="2011" name="Nat. Genet.">
        <title>The Arabidopsis lyrata genome sequence and the basis of rapid genome size change.</title>
        <authorList>
            <person name="Hu T.T."/>
            <person name="Pattyn P."/>
            <person name="Bakker E.G."/>
            <person name="Cao J."/>
            <person name="Cheng J.-F."/>
            <person name="Clark R.M."/>
            <person name="Fahlgren N."/>
            <person name="Fawcett J.A."/>
            <person name="Grimwood J."/>
            <person name="Gundlach H."/>
            <person name="Haberer G."/>
            <person name="Hollister J.D."/>
            <person name="Ossowski S."/>
            <person name="Ottilar R.P."/>
            <person name="Salamov A.A."/>
            <person name="Schneeberger K."/>
            <person name="Spannagl M."/>
            <person name="Wang X."/>
            <person name="Yang L."/>
            <person name="Nasrallah M.E."/>
            <person name="Bergelson J."/>
            <person name="Carrington J.C."/>
            <person name="Gaut B.S."/>
            <person name="Schmutz J."/>
            <person name="Mayer K.F.X."/>
            <person name="Van de Peer Y."/>
            <person name="Grigoriev I.V."/>
            <person name="Nordborg M."/>
            <person name="Weigel D."/>
            <person name="Guo Y.-L."/>
        </authorList>
    </citation>
    <scope>NUCLEOTIDE SEQUENCE [LARGE SCALE GENOMIC DNA]</scope>
    <source>
        <strain evidence="3">cv. MN47</strain>
    </source>
</reference>
<feature type="transmembrane region" description="Helical" evidence="1">
    <location>
        <begin position="25"/>
        <end position="46"/>
    </location>
</feature>
<dbReference type="Proteomes" id="UP000008694">
    <property type="component" value="Unassembled WGS sequence"/>
</dbReference>
<keyword evidence="1" id="KW-0472">Membrane</keyword>
<evidence type="ECO:0000313" key="3">
    <source>
        <dbReference type="Proteomes" id="UP000008694"/>
    </source>
</evidence>
<gene>
    <name evidence="2" type="ORF">ARALYDRAFT_894094</name>
</gene>
<organism evidence="3">
    <name type="scientific">Arabidopsis lyrata subsp. lyrata</name>
    <name type="common">Lyre-leaved rock-cress</name>
    <dbReference type="NCBI Taxonomy" id="81972"/>
    <lineage>
        <taxon>Eukaryota</taxon>
        <taxon>Viridiplantae</taxon>
        <taxon>Streptophyta</taxon>
        <taxon>Embryophyta</taxon>
        <taxon>Tracheophyta</taxon>
        <taxon>Spermatophyta</taxon>
        <taxon>Magnoliopsida</taxon>
        <taxon>eudicotyledons</taxon>
        <taxon>Gunneridae</taxon>
        <taxon>Pentapetalae</taxon>
        <taxon>rosids</taxon>
        <taxon>malvids</taxon>
        <taxon>Brassicales</taxon>
        <taxon>Brassicaceae</taxon>
        <taxon>Camelineae</taxon>
        <taxon>Arabidopsis</taxon>
    </lineage>
</organism>
<evidence type="ECO:0000256" key="1">
    <source>
        <dbReference type="SAM" id="Phobius"/>
    </source>
</evidence>
<dbReference type="EMBL" id="GL348714">
    <property type="protein sequence ID" value="EFH64665.1"/>
    <property type="molecule type" value="Genomic_DNA"/>
</dbReference>
<name>D7KRV5_ARALL</name>
<dbReference type="HOGENOM" id="CLU_2852690_0_0_1"/>
<proteinExistence type="predicted"/>
<sequence length="65" mass="7508">MIISTSFSASLPSLARIERPKLIFIYLHFCLIFSFSENLSLSLVFLSSKTCFCSNEVHDSRRCHY</sequence>
<keyword evidence="3" id="KW-1185">Reference proteome</keyword>